<comment type="caution">
    <text evidence="1">The sequence shown here is derived from an EMBL/GenBank/DDBJ whole genome shotgun (WGS) entry which is preliminary data.</text>
</comment>
<evidence type="ECO:0000313" key="2">
    <source>
        <dbReference type="Proteomes" id="UP000011776"/>
    </source>
</evidence>
<organism evidence="1 2">
    <name type="scientific">Leptospira interrogans serovar Grippotyphosa str. LT2186</name>
    <dbReference type="NCBI Taxonomy" id="1001599"/>
    <lineage>
        <taxon>Bacteria</taxon>
        <taxon>Pseudomonadati</taxon>
        <taxon>Spirochaetota</taxon>
        <taxon>Spirochaetia</taxon>
        <taxon>Leptospirales</taxon>
        <taxon>Leptospiraceae</taxon>
        <taxon>Leptospira</taxon>
    </lineage>
</organism>
<dbReference type="Proteomes" id="UP000011776">
    <property type="component" value="Unassembled WGS sequence"/>
</dbReference>
<reference evidence="1 2" key="1">
    <citation type="submission" date="2013-02" db="EMBL/GenBank/DDBJ databases">
        <authorList>
            <person name="Harkins D.M."/>
            <person name="Durkin A.S."/>
            <person name="Brinkac L.M."/>
            <person name="Haft D.H."/>
            <person name="Selengut J.D."/>
            <person name="Sanka R."/>
            <person name="DePew J."/>
            <person name="Purushe J."/>
            <person name="Tulsiani S.M."/>
            <person name="Graham G.C."/>
            <person name="Burns M.-A."/>
            <person name="Dohnt M.F."/>
            <person name="Smythe L.D."/>
            <person name="McKay D.B."/>
            <person name="Craig S.B."/>
            <person name="Vinetz J.M."/>
            <person name="Sutton G.G."/>
            <person name="Nierman W.C."/>
            <person name="Fouts D.E."/>
        </authorList>
    </citation>
    <scope>NUCLEOTIDE SEQUENCE [LARGE SCALE GENOMIC DNA]</scope>
    <source>
        <strain evidence="1 2">LT2186</strain>
    </source>
</reference>
<proteinExistence type="predicted"/>
<dbReference type="AlphaFoldDB" id="M3I6A3"/>
<protein>
    <submittedName>
        <fullName evidence="1">Uncharacterized protein</fullName>
    </submittedName>
</protein>
<dbReference type="BioCyc" id="LINT1001599:G11K9-1625-MONOMER"/>
<evidence type="ECO:0000313" key="1">
    <source>
        <dbReference type="EMBL" id="EMG10926.1"/>
    </source>
</evidence>
<dbReference type="EMBL" id="AFME02000211">
    <property type="protein sequence ID" value="EMG10926.1"/>
    <property type="molecule type" value="Genomic_DNA"/>
</dbReference>
<accession>M3I6A3</accession>
<gene>
    <name evidence="1" type="ORF">LEP1GSC151_5249</name>
</gene>
<sequence length="51" mass="6260">MGSFLFIFLWKNQVFIKRIEFFILNSLYFSFSRLKRVVMTCPRFLESNCKI</sequence>
<name>M3I6A3_LEPIR</name>